<organism evidence="3 4">
    <name type="scientific">Spelaeicoccus albus</name>
    <dbReference type="NCBI Taxonomy" id="1280376"/>
    <lineage>
        <taxon>Bacteria</taxon>
        <taxon>Bacillati</taxon>
        <taxon>Actinomycetota</taxon>
        <taxon>Actinomycetes</taxon>
        <taxon>Micrococcales</taxon>
        <taxon>Brevibacteriaceae</taxon>
        <taxon>Spelaeicoccus</taxon>
    </lineage>
</organism>
<evidence type="ECO:0000313" key="3">
    <source>
        <dbReference type="EMBL" id="NYI68774.1"/>
    </source>
</evidence>
<dbReference type="InterPro" id="IPR036526">
    <property type="entry name" value="C-N_Hydrolase_sf"/>
</dbReference>
<accession>A0A7Z0D4K5</accession>
<dbReference type="InterPro" id="IPR003010">
    <property type="entry name" value="C-N_Hydrolase"/>
</dbReference>
<dbReference type="AlphaFoldDB" id="A0A7Z0D4K5"/>
<dbReference type="Gene3D" id="3.60.110.10">
    <property type="entry name" value="Carbon-nitrogen hydrolase"/>
    <property type="match status" value="1"/>
</dbReference>
<dbReference type="Pfam" id="PF00795">
    <property type="entry name" value="CN_hydrolase"/>
    <property type="match status" value="1"/>
</dbReference>
<sequence length="268" mass="28510">MSITVATAQFAAGTDKEENLTQIRTLIADAATADARLVILPENSMYSSANASDVEKSKAAETLTGHFVSELTEFAHEFGVDVVAGMTEICDTDTRSFNTLVHVTSDGQLNGVYRKIHLYDAFGYRESDTVIAADHAAPLIFDLDGVRFGAITCYDLRFPEIARCLIDAGADAIILPAAWVAGPMKETHWEILLRARAIENTAYVVGVGQTGPTCTGLSMTVDPMGVVISNGAEAIGLGVATIDAARVAQVRKANPSLSNRRFTVTPAA</sequence>
<dbReference type="SUPFAM" id="SSF56317">
    <property type="entry name" value="Carbon-nitrogen hydrolase"/>
    <property type="match status" value="1"/>
</dbReference>
<comment type="caution">
    <text evidence="3">The sequence shown here is derived from an EMBL/GenBank/DDBJ whole genome shotgun (WGS) entry which is preliminary data.</text>
</comment>
<feature type="domain" description="CN hydrolase" evidence="2">
    <location>
        <begin position="3"/>
        <end position="244"/>
    </location>
</feature>
<protein>
    <submittedName>
        <fullName evidence="3">Putative amidohydrolase</fullName>
    </submittedName>
</protein>
<evidence type="ECO:0000256" key="1">
    <source>
        <dbReference type="ARBA" id="ARBA00010613"/>
    </source>
</evidence>
<dbReference type="PANTHER" id="PTHR23088:SF27">
    <property type="entry name" value="DEAMINATED GLUTATHIONE AMIDASE"/>
    <property type="match status" value="1"/>
</dbReference>
<comment type="similarity">
    <text evidence="1">Belongs to the carbon-nitrogen hydrolase superfamily. NIT1/NIT2 family.</text>
</comment>
<evidence type="ECO:0000313" key="4">
    <source>
        <dbReference type="Proteomes" id="UP000539111"/>
    </source>
</evidence>
<keyword evidence="4" id="KW-1185">Reference proteome</keyword>
<dbReference type="RefSeq" id="WP_179429071.1">
    <property type="nucleotide sequence ID" value="NZ_JACBZP010000001.1"/>
</dbReference>
<dbReference type="InterPro" id="IPR001110">
    <property type="entry name" value="UPF0012_CS"/>
</dbReference>
<dbReference type="GO" id="GO:0016787">
    <property type="term" value="F:hydrolase activity"/>
    <property type="evidence" value="ECO:0007669"/>
    <property type="project" value="UniProtKB-KW"/>
</dbReference>
<dbReference type="Proteomes" id="UP000539111">
    <property type="component" value="Unassembled WGS sequence"/>
</dbReference>
<dbReference type="PANTHER" id="PTHR23088">
    <property type="entry name" value="NITRILASE-RELATED"/>
    <property type="match status" value="1"/>
</dbReference>
<reference evidence="3 4" key="1">
    <citation type="submission" date="2020-07" db="EMBL/GenBank/DDBJ databases">
        <title>Sequencing the genomes of 1000 actinobacteria strains.</title>
        <authorList>
            <person name="Klenk H.-P."/>
        </authorList>
    </citation>
    <scope>NUCLEOTIDE SEQUENCE [LARGE SCALE GENOMIC DNA]</scope>
    <source>
        <strain evidence="3 4">DSM 26341</strain>
    </source>
</reference>
<dbReference type="PROSITE" id="PS01227">
    <property type="entry name" value="UPF0012"/>
    <property type="match status" value="1"/>
</dbReference>
<evidence type="ECO:0000259" key="2">
    <source>
        <dbReference type="PROSITE" id="PS50263"/>
    </source>
</evidence>
<dbReference type="CDD" id="cd07581">
    <property type="entry name" value="nitrilase_3"/>
    <property type="match status" value="1"/>
</dbReference>
<proteinExistence type="inferred from homology"/>
<name>A0A7Z0D4K5_9MICO</name>
<gene>
    <name evidence="3" type="ORF">BJY26_003080</name>
</gene>
<dbReference type="PROSITE" id="PS50263">
    <property type="entry name" value="CN_HYDROLASE"/>
    <property type="match status" value="1"/>
</dbReference>
<keyword evidence="3" id="KW-0378">Hydrolase</keyword>
<dbReference type="EMBL" id="JACBZP010000001">
    <property type="protein sequence ID" value="NYI68774.1"/>
    <property type="molecule type" value="Genomic_DNA"/>
</dbReference>